<sequence length="86" mass="10090">MWILTVPAWLSLNPAIVNLTEDIRYREHRRVNILQTIDNAIDSGKIPILKDRKMKKKINIFHNISNRKGKNFEVQDLGVNRINIIN</sequence>
<keyword evidence="2" id="KW-1185">Reference proteome</keyword>
<dbReference type="KEGG" id="dbk:DGMP_14310"/>
<name>A0A8D5JD85_9BACT</name>
<evidence type="ECO:0000313" key="1">
    <source>
        <dbReference type="EMBL" id="BCL60738.1"/>
    </source>
</evidence>
<dbReference type="RefSeq" id="WP_228856840.1">
    <property type="nucleotide sequence ID" value="NZ_AP024086.1"/>
</dbReference>
<proteinExistence type="predicted"/>
<accession>A0A8D5JD85</accession>
<dbReference type="EMBL" id="AP024086">
    <property type="protein sequence ID" value="BCL60738.1"/>
    <property type="molecule type" value="Genomic_DNA"/>
</dbReference>
<dbReference type="Proteomes" id="UP000826725">
    <property type="component" value="Chromosome"/>
</dbReference>
<dbReference type="AlphaFoldDB" id="A0A8D5JD85"/>
<reference evidence="1" key="1">
    <citation type="submission" date="2020-09" db="EMBL/GenBank/DDBJ databases">
        <title>Desulfogranum mesoprofundum gen. nov., sp. nov., a novel mesophilic, sulfate-reducing chemolithoautotroph isolated from a deep-sea hydrothermal vent chimney in the Suiyo Seamount.</title>
        <authorList>
            <person name="Hashimoto Y."/>
            <person name="Nakagawa S."/>
        </authorList>
    </citation>
    <scope>NUCLEOTIDE SEQUENCE</scope>
    <source>
        <strain evidence="1">KT2</strain>
    </source>
</reference>
<protein>
    <submittedName>
        <fullName evidence="1">Uncharacterized protein</fullName>
    </submittedName>
</protein>
<gene>
    <name evidence="1" type="ORF">DGMP_14310</name>
</gene>
<organism evidence="1 2">
    <name type="scientific">Desulfomarina profundi</name>
    <dbReference type="NCBI Taxonomy" id="2772557"/>
    <lineage>
        <taxon>Bacteria</taxon>
        <taxon>Pseudomonadati</taxon>
        <taxon>Thermodesulfobacteriota</taxon>
        <taxon>Desulfobulbia</taxon>
        <taxon>Desulfobulbales</taxon>
        <taxon>Desulfobulbaceae</taxon>
        <taxon>Desulfomarina</taxon>
    </lineage>
</organism>
<evidence type="ECO:0000313" key="2">
    <source>
        <dbReference type="Proteomes" id="UP000826725"/>
    </source>
</evidence>